<sequence>MRASFILAAAGFAAAQVDLSGVPECAQTCIANGLQELGCADETCACDPDIQADLTTAISPCMLDACSAEELAQALSAAETMCANVSTTATATVTAIDTVTDETGTILPTSSTSNGTIVTSTPTATSSDNDAEETGDSSDNSDGVDESGAIRGPAVGLLALAFGILAAL</sequence>
<accession>A0AAD5RSQ3</accession>
<comment type="caution">
    <text evidence="15">Lacks conserved residue(s) required for the propagation of feature annotation.</text>
</comment>
<dbReference type="EMBL" id="JAKWBI020000083">
    <property type="protein sequence ID" value="KAJ2903351.1"/>
    <property type="molecule type" value="Genomic_DNA"/>
</dbReference>
<evidence type="ECO:0000256" key="13">
    <source>
        <dbReference type="ARBA" id="ARBA00023180"/>
    </source>
</evidence>
<evidence type="ECO:0000256" key="16">
    <source>
        <dbReference type="SAM" id="MobiDB-lite"/>
    </source>
</evidence>
<evidence type="ECO:0000256" key="4">
    <source>
        <dbReference type="ARBA" id="ARBA00022475"/>
    </source>
</evidence>
<feature type="signal peptide" evidence="17">
    <location>
        <begin position="1"/>
        <end position="15"/>
    </location>
</feature>
<keyword evidence="10" id="KW-0408">Iron</keyword>
<keyword evidence="6" id="KW-0349">Heme</keyword>
<proteinExistence type="inferred from homology"/>
<evidence type="ECO:0000256" key="2">
    <source>
        <dbReference type="ARBA" id="ARBA00004613"/>
    </source>
</evidence>
<evidence type="ECO:0000256" key="9">
    <source>
        <dbReference type="ARBA" id="ARBA00022729"/>
    </source>
</evidence>
<protein>
    <recommendedName>
        <fullName evidence="18">CFEM domain-containing protein</fullName>
    </recommendedName>
</protein>
<name>A0AAD5RSQ3_9PEZI</name>
<evidence type="ECO:0000256" key="7">
    <source>
        <dbReference type="ARBA" id="ARBA00022622"/>
    </source>
</evidence>
<evidence type="ECO:0000256" key="8">
    <source>
        <dbReference type="ARBA" id="ARBA00022723"/>
    </source>
</evidence>
<evidence type="ECO:0000256" key="12">
    <source>
        <dbReference type="ARBA" id="ARBA00023157"/>
    </source>
</evidence>
<dbReference type="InterPro" id="IPR051735">
    <property type="entry name" value="CFEM_domain"/>
</dbReference>
<keyword evidence="5" id="KW-0964">Secreted</keyword>
<keyword evidence="12" id="KW-1015">Disulfide bond</keyword>
<keyword evidence="4" id="KW-1003">Cell membrane</keyword>
<dbReference type="Pfam" id="PF05730">
    <property type="entry name" value="CFEM"/>
    <property type="match status" value="1"/>
</dbReference>
<keyword evidence="11" id="KW-0472">Membrane</keyword>
<keyword evidence="13" id="KW-0325">Glycoprotein</keyword>
<dbReference type="PANTHER" id="PTHR37928">
    <property type="entry name" value="CFEM DOMAIN PROTEIN (AFU_ORTHOLOGUE AFUA_6G14090)"/>
    <property type="match status" value="1"/>
</dbReference>
<comment type="subcellular location">
    <subcellularLocation>
        <location evidence="1">Cell membrane</location>
        <topology evidence="1">Lipid-anchor</topology>
        <topology evidence="1">GPI-anchor</topology>
    </subcellularLocation>
    <subcellularLocation>
        <location evidence="2">Secreted</location>
    </subcellularLocation>
</comment>
<feature type="compositionally biased region" description="Polar residues" evidence="16">
    <location>
        <begin position="106"/>
        <end position="128"/>
    </location>
</feature>
<feature type="chain" id="PRO_5042069431" description="CFEM domain-containing protein" evidence="17">
    <location>
        <begin position="16"/>
        <end position="168"/>
    </location>
</feature>
<comment type="caution">
    <text evidence="19">The sequence shown here is derived from an EMBL/GenBank/DDBJ whole genome shotgun (WGS) entry which is preliminary data.</text>
</comment>
<keyword evidence="20" id="KW-1185">Reference proteome</keyword>
<feature type="region of interest" description="Disordered" evidence="16">
    <location>
        <begin position="106"/>
        <end position="147"/>
    </location>
</feature>
<gene>
    <name evidence="19" type="ORF">MKZ38_010016</name>
</gene>
<evidence type="ECO:0000313" key="19">
    <source>
        <dbReference type="EMBL" id="KAJ2903351.1"/>
    </source>
</evidence>
<dbReference type="GO" id="GO:0046872">
    <property type="term" value="F:metal ion binding"/>
    <property type="evidence" value="ECO:0007669"/>
    <property type="project" value="UniProtKB-KW"/>
</dbReference>
<evidence type="ECO:0000259" key="18">
    <source>
        <dbReference type="PROSITE" id="PS52012"/>
    </source>
</evidence>
<dbReference type="AlphaFoldDB" id="A0AAD5RSQ3"/>
<evidence type="ECO:0000256" key="5">
    <source>
        <dbReference type="ARBA" id="ARBA00022525"/>
    </source>
</evidence>
<reference evidence="19" key="1">
    <citation type="submission" date="2022-07" db="EMBL/GenBank/DDBJ databases">
        <title>Draft genome sequence of Zalerion maritima ATCC 34329, a (micro)plastics degrading marine fungus.</title>
        <authorList>
            <person name="Paco A."/>
            <person name="Goncalves M.F.M."/>
            <person name="Rocha-Santos T.A.P."/>
            <person name="Alves A."/>
        </authorList>
    </citation>
    <scope>NUCLEOTIDE SEQUENCE</scope>
    <source>
        <strain evidence="19">ATCC 34329</strain>
    </source>
</reference>
<evidence type="ECO:0000256" key="17">
    <source>
        <dbReference type="SAM" id="SignalP"/>
    </source>
</evidence>
<evidence type="ECO:0000256" key="11">
    <source>
        <dbReference type="ARBA" id="ARBA00023136"/>
    </source>
</evidence>
<dbReference type="PANTHER" id="PTHR37928:SF2">
    <property type="entry name" value="GPI ANCHORED CFEM DOMAIN PROTEIN (AFU_ORTHOLOGUE AFUA_6G10580)"/>
    <property type="match status" value="1"/>
</dbReference>
<evidence type="ECO:0000256" key="14">
    <source>
        <dbReference type="ARBA" id="ARBA00023288"/>
    </source>
</evidence>
<dbReference type="Proteomes" id="UP001201980">
    <property type="component" value="Unassembled WGS sequence"/>
</dbReference>
<comment type="similarity">
    <text evidence="3">Belongs to the RBT5 family.</text>
</comment>
<dbReference type="InterPro" id="IPR008427">
    <property type="entry name" value="Extracellular_membr_CFEM_dom"/>
</dbReference>
<keyword evidence="14" id="KW-0449">Lipoprotein</keyword>
<dbReference type="PROSITE" id="PS52012">
    <property type="entry name" value="CFEM"/>
    <property type="match status" value="1"/>
</dbReference>
<evidence type="ECO:0000256" key="1">
    <source>
        <dbReference type="ARBA" id="ARBA00004609"/>
    </source>
</evidence>
<dbReference type="GO" id="GO:0098552">
    <property type="term" value="C:side of membrane"/>
    <property type="evidence" value="ECO:0007669"/>
    <property type="project" value="UniProtKB-KW"/>
</dbReference>
<dbReference type="GO" id="GO:0005886">
    <property type="term" value="C:plasma membrane"/>
    <property type="evidence" value="ECO:0007669"/>
    <property type="project" value="UniProtKB-SubCell"/>
</dbReference>
<keyword evidence="8" id="KW-0479">Metal-binding</keyword>
<evidence type="ECO:0000256" key="3">
    <source>
        <dbReference type="ARBA" id="ARBA00010031"/>
    </source>
</evidence>
<dbReference type="GO" id="GO:0005576">
    <property type="term" value="C:extracellular region"/>
    <property type="evidence" value="ECO:0007669"/>
    <property type="project" value="UniProtKB-SubCell"/>
</dbReference>
<evidence type="ECO:0000256" key="6">
    <source>
        <dbReference type="ARBA" id="ARBA00022617"/>
    </source>
</evidence>
<keyword evidence="9 17" id="KW-0732">Signal</keyword>
<keyword evidence="7" id="KW-0336">GPI-anchor</keyword>
<evidence type="ECO:0000256" key="10">
    <source>
        <dbReference type="ARBA" id="ARBA00023004"/>
    </source>
</evidence>
<organism evidence="19 20">
    <name type="scientific">Zalerion maritima</name>
    <dbReference type="NCBI Taxonomy" id="339359"/>
    <lineage>
        <taxon>Eukaryota</taxon>
        <taxon>Fungi</taxon>
        <taxon>Dikarya</taxon>
        <taxon>Ascomycota</taxon>
        <taxon>Pezizomycotina</taxon>
        <taxon>Sordariomycetes</taxon>
        <taxon>Lulworthiomycetidae</taxon>
        <taxon>Lulworthiales</taxon>
        <taxon>Lulworthiaceae</taxon>
        <taxon>Zalerion</taxon>
    </lineage>
</organism>
<evidence type="ECO:0000256" key="15">
    <source>
        <dbReference type="PROSITE-ProRule" id="PRU01356"/>
    </source>
</evidence>
<evidence type="ECO:0000313" key="20">
    <source>
        <dbReference type="Proteomes" id="UP001201980"/>
    </source>
</evidence>
<feature type="domain" description="CFEM" evidence="18">
    <location>
        <begin position="1"/>
        <end position="109"/>
    </location>
</feature>